<keyword evidence="3 5" id="KW-1133">Transmembrane helix</keyword>
<comment type="caution">
    <text evidence="7">The sequence shown here is derived from an EMBL/GenBank/DDBJ whole genome shotgun (WGS) entry which is preliminary data.</text>
</comment>
<dbReference type="RefSeq" id="WP_171353044.1">
    <property type="nucleotide sequence ID" value="NZ_VTXP01000007.1"/>
</dbReference>
<evidence type="ECO:0000256" key="2">
    <source>
        <dbReference type="ARBA" id="ARBA00022692"/>
    </source>
</evidence>
<proteinExistence type="predicted"/>
<dbReference type="GO" id="GO:0016020">
    <property type="term" value="C:membrane"/>
    <property type="evidence" value="ECO:0007669"/>
    <property type="project" value="UniProtKB-SubCell"/>
</dbReference>
<keyword evidence="7" id="KW-0436">Ligase</keyword>
<dbReference type="GO" id="GO:0016874">
    <property type="term" value="F:ligase activity"/>
    <property type="evidence" value="ECO:0007669"/>
    <property type="project" value="UniProtKB-KW"/>
</dbReference>
<protein>
    <submittedName>
        <fullName evidence="7">O-antigen ligase family protein</fullName>
    </submittedName>
</protein>
<evidence type="ECO:0000256" key="4">
    <source>
        <dbReference type="ARBA" id="ARBA00023136"/>
    </source>
</evidence>
<dbReference type="InterPro" id="IPR051533">
    <property type="entry name" value="WaaL-like"/>
</dbReference>
<dbReference type="InterPro" id="IPR007016">
    <property type="entry name" value="O-antigen_ligase-rel_domated"/>
</dbReference>
<evidence type="ECO:0000259" key="6">
    <source>
        <dbReference type="Pfam" id="PF04932"/>
    </source>
</evidence>
<organism evidence="7 8">
    <name type="scientific">Vibrio coralliilyticus</name>
    <dbReference type="NCBI Taxonomy" id="190893"/>
    <lineage>
        <taxon>Bacteria</taxon>
        <taxon>Pseudomonadati</taxon>
        <taxon>Pseudomonadota</taxon>
        <taxon>Gammaproteobacteria</taxon>
        <taxon>Vibrionales</taxon>
        <taxon>Vibrionaceae</taxon>
        <taxon>Vibrio</taxon>
    </lineage>
</organism>
<evidence type="ECO:0000313" key="8">
    <source>
        <dbReference type="Proteomes" id="UP000576645"/>
    </source>
</evidence>
<dbReference type="EMBL" id="VTXP01000007">
    <property type="protein sequence ID" value="NOJ23977.1"/>
    <property type="molecule type" value="Genomic_DNA"/>
</dbReference>
<dbReference type="Pfam" id="PF04932">
    <property type="entry name" value="Wzy_C"/>
    <property type="match status" value="1"/>
</dbReference>
<comment type="subcellular location">
    <subcellularLocation>
        <location evidence="1">Membrane</location>
        <topology evidence="1">Multi-pass membrane protein</topology>
    </subcellularLocation>
</comment>
<feature type="transmembrane region" description="Helical" evidence="5">
    <location>
        <begin position="61"/>
        <end position="80"/>
    </location>
</feature>
<evidence type="ECO:0000256" key="1">
    <source>
        <dbReference type="ARBA" id="ARBA00004141"/>
    </source>
</evidence>
<feature type="transmembrane region" description="Helical" evidence="5">
    <location>
        <begin position="361"/>
        <end position="380"/>
    </location>
</feature>
<feature type="transmembrane region" description="Helical" evidence="5">
    <location>
        <begin position="218"/>
        <end position="239"/>
    </location>
</feature>
<dbReference type="PANTHER" id="PTHR37422:SF17">
    <property type="entry name" value="O-ANTIGEN LIGASE"/>
    <property type="match status" value="1"/>
</dbReference>
<dbReference type="PANTHER" id="PTHR37422">
    <property type="entry name" value="TEICHURONIC ACID BIOSYNTHESIS PROTEIN TUAE"/>
    <property type="match status" value="1"/>
</dbReference>
<keyword evidence="4 5" id="KW-0472">Membrane</keyword>
<feature type="domain" description="O-antigen ligase-related" evidence="6">
    <location>
        <begin position="182"/>
        <end position="339"/>
    </location>
</feature>
<name>A0AAP7DEI8_9VIBR</name>
<reference evidence="7 8" key="1">
    <citation type="submission" date="2019-09" db="EMBL/GenBank/DDBJ databases">
        <title>Draft genome sequencing and comparative genomics of hatchery-associated Vibrios.</title>
        <authorList>
            <person name="Kehlet-Delgado H."/>
            <person name="Mueller R.S."/>
        </authorList>
    </citation>
    <scope>NUCLEOTIDE SEQUENCE [LARGE SCALE GENOMIC DNA]</scope>
    <source>
        <strain evidence="7 8">09-121-3</strain>
    </source>
</reference>
<feature type="transmembrane region" description="Helical" evidence="5">
    <location>
        <begin position="182"/>
        <end position="212"/>
    </location>
</feature>
<feature type="transmembrane region" description="Helical" evidence="5">
    <location>
        <begin position="327"/>
        <end position="349"/>
    </location>
</feature>
<feature type="transmembrane region" description="Helical" evidence="5">
    <location>
        <begin position="121"/>
        <end position="139"/>
    </location>
</feature>
<feature type="transmembrane region" description="Helical" evidence="5">
    <location>
        <begin position="32"/>
        <end position="49"/>
    </location>
</feature>
<feature type="transmembrane region" description="Helical" evidence="5">
    <location>
        <begin position="387"/>
        <end position="404"/>
    </location>
</feature>
<gene>
    <name evidence="7" type="ORF">F0238_14665</name>
</gene>
<dbReference type="AlphaFoldDB" id="A0AAP7DEI8"/>
<feature type="transmembrane region" description="Helical" evidence="5">
    <location>
        <begin position="92"/>
        <end position="109"/>
    </location>
</feature>
<evidence type="ECO:0000256" key="3">
    <source>
        <dbReference type="ARBA" id="ARBA00022989"/>
    </source>
</evidence>
<sequence>MHQTKTKLTLAEQLCSVSIFLVLGLLLSTNNYTVFIAALTVFFSIAYIIKQKNNITWDLTDKLVVAILSAYLISNIPMVFLDWGNFRYFRGASRIILCIPVYFLFKYFIDVKKIYIKSLSYGVLFGSIGAVCIAIYQFFIEGRPRVDGFLYSINFGYLSCALSTLALALFKNEKYRTIAFIAFTLSVSALLMTLTRGAIFALPALLILAYLLNFKSIGIIRGTIGSIILILISTSLYFFSPKIKDRVDYTVYEITNVINGDTQRAVSTGGRIMLWTAALEAFKESPLIGLTHPERESLNKKLAKEKIINNWASSIPRGHAHSQYFDMLASGGLLGVTAIVFMLFIPFFYFLRNVRNSNAAYIGVLFVSSFIIFCFTEVALQQNLISTFYGYILALLFAATQAELKSKRYKSVQVYS</sequence>
<keyword evidence="2 5" id="KW-0812">Transmembrane</keyword>
<accession>A0AAP7DEI8</accession>
<evidence type="ECO:0000256" key="5">
    <source>
        <dbReference type="SAM" id="Phobius"/>
    </source>
</evidence>
<dbReference type="Proteomes" id="UP000576645">
    <property type="component" value="Unassembled WGS sequence"/>
</dbReference>
<feature type="transmembrane region" description="Helical" evidence="5">
    <location>
        <begin position="151"/>
        <end position="170"/>
    </location>
</feature>
<evidence type="ECO:0000313" key="7">
    <source>
        <dbReference type="EMBL" id="NOJ23977.1"/>
    </source>
</evidence>